<organism evidence="3 4">
    <name type="scientific">Corallococcus soli</name>
    <dbReference type="NCBI Taxonomy" id="2710757"/>
    <lineage>
        <taxon>Bacteria</taxon>
        <taxon>Pseudomonadati</taxon>
        <taxon>Myxococcota</taxon>
        <taxon>Myxococcia</taxon>
        <taxon>Myxococcales</taxon>
        <taxon>Cystobacterineae</taxon>
        <taxon>Myxococcaceae</taxon>
        <taxon>Corallococcus</taxon>
    </lineage>
</organism>
<dbReference type="EMBL" id="JAAIYO010000001">
    <property type="protein sequence ID" value="MBE4746836.1"/>
    <property type="molecule type" value="Genomic_DNA"/>
</dbReference>
<feature type="region of interest" description="Disordered" evidence="1">
    <location>
        <begin position="291"/>
        <end position="316"/>
    </location>
</feature>
<feature type="region of interest" description="Disordered" evidence="1">
    <location>
        <begin position="333"/>
        <end position="361"/>
    </location>
</feature>
<dbReference type="RefSeq" id="WP_193346255.1">
    <property type="nucleotide sequence ID" value="NZ_CBCSIP010000042.1"/>
</dbReference>
<comment type="caution">
    <text evidence="3">The sequence shown here is derived from an EMBL/GenBank/DDBJ whole genome shotgun (WGS) entry which is preliminary data.</text>
</comment>
<name>A0ABR9PFZ5_9BACT</name>
<keyword evidence="4" id="KW-1185">Reference proteome</keyword>
<dbReference type="Pfam" id="PF19922">
    <property type="entry name" value="bpX6"/>
    <property type="match status" value="1"/>
</dbReference>
<dbReference type="InterPro" id="IPR045547">
    <property type="entry name" value="bpX6"/>
</dbReference>
<evidence type="ECO:0000313" key="4">
    <source>
        <dbReference type="Proteomes" id="UP001516472"/>
    </source>
</evidence>
<proteinExistence type="predicted"/>
<protein>
    <recommendedName>
        <fullName evidence="2">MoxR-vWA-beta-propeller ternary system domain-containing protein</fullName>
    </recommendedName>
</protein>
<accession>A0ABR9PFZ5</accession>
<evidence type="ECO:0000313" key="3">
    <source>
        <dbReference type="EMBL" id="MBE4746836.1"/>
    </source>
</evidence>
<gene>
    <name evidence="3" type="ORF">G4177_01440</name>
</gene>
<dbReference type="SUPFAM" id="SSF75011">
    <property type="entry name" value="3-carboxy-cis,cis-mucoante lactonizing enzyme"/>
    <property type="match status" value="1"/>
</dbReference>
<dbReference type="Proteomes" id="UP001516472">
    <property type="component" value="Unassembled WGS sequence"/>
</dbReference>
<reference evidence="3 4" key="1">
    <citation type="submission" date="2020-02" db="EMBL/GenBank/DDBJ databases">
        <authorList>
            <person name="Babadi Z.K."/>
            <person name="Risdian C."/>
            <person name="Ebrahimipour G.H."/>
            <person name="Wink J."/>
        </authorList>
    </citation>
    <scope>NUCLEOTIDE SEQUENCE [LARGE SCALE GENOMIC DNA]</scope>
    <source>
        <strain evidence="3 4">ZKHCc1 1396</strain>
    </source>
</reference>
<feature type="domain" description="MoxR-vWA-beta-propeller ternary system" evidence="2">
    <location>
        <begin position="11"/>
        <end position="180"/>
    </location>
</feature>
<evidence type="ECO:0000259" key="2">
    <source>
        <dbReference type="Pfam" id="PF19922"/>
    </source>
</evidence>
<sequence>MSAGARTLRPRAHVHRGTVVAVAYWFHSGTLGVTEARRRMLAAWAPGATAWVMAGGYLLRLATPRQVAVEAAPGLPLVLESGVLTSAPLTAKERQRLAPPPGAIVLVLAGVARVLVPGEPRQVDPGTWLDVSGWQRVAVKGLGAPPPAMRHALAPVPPPTRESFGPGVPALAPEAQRMLARMEGREVVVARRQGLLSRLRHAFGGRSEAAPGSAMTVGRAGFFSRMRAALFPGASAPAAQAPDSQTSGATPAWWRRLFGQSPAREGLTRVDQGTSSATPASPGWFARLLSGLRGSGAPADPHASPSATPNARQGVSSPLMRALRSWLRALGGAPRDAGGGLGPGGAPSPRAPSPPSGPGALARMKSWMLENTPLGRLMLQRKSDYLRHLLDLFEQGNVDEALRHAIPLGKDPDAQAQLALGLPARREELRIQPQRGGGAQQVFGGGAVFDTLRQRYRDLFRRLEREGRIDEAAFVLAELLNATEEAVSFLERHGRLRLAAELAEGRDLPAGLVVRQWLLAKDVARAVAIARRGGAFSDAVLRLEKSHPREAEALRLLWADSLAEAGDWARAVEAVWPVTSARHLAKAWVERGVRAGGASGAKLLVHQALGFPEGFAAARANIEALLEDEAPERAPERFAFATELLRQEPSDAQAALLTPTVRALLRDRARDLTVPLDALIKRLRNLKEPAMAALRADLSLPAEPVLRAWSEASASERTPIQVRRDRNDAGAHAVHDAVVLPGRRVLLALGEAGARLVGPDGRTLAWFDVPAFSLVLSSQGNRALALARRGDVWRLSRLDLVERRASRWCDAELGAWAPTYDGDRWFIAVRDTVVMVDALAQDLRSLWRVPQVGGTVLELAADARHLSFLVLHLTGEEEFERLERWGYDLEGGPTLRQRASLPGLSRRPDIHALTPDGEAAAARRDAAEDEALAPWPFLPSFVGRRGHPLPSGAPSCVGVVLSQGWSAARFTQDASHTVNLRDLAGHLRGAFLFSGVPPQVVRLTDDWCLVHDLLGRVVWVDLHSGAVHAVPVE</sequence>
<feature type="compositionally biased region" description="Polar residues" evidence="1">
    <location>
        <begin position="305"/>
        <end position="316"/>
    </location>
</feature>
<evidence type="ECO:0000256" key="1">
    <source>
        <dbReference type="SAM" id="MobiDB-lite"/>
    </source>
</evidence>